<accession>A0A974E1G8</accession>
<comment type="caution">
    <text evidence="1">Lacks conserved residue(s) required for the propagation of feature annotation.</text>
</comment>
<dbReference type="GO" id="GO:0003779">
    <property type="term" value="F:actin binding"/>
    <property type="evidence" value="ECO:0007669"/>
    <property type="project" value="UniProtKB-KW"/>
</dbReference>
<comment type="similarity">
    <text evidence="1">Belongs to the TRAFAC class myosin-kinesin ATPase superfamily. Myosin family.</text>
</comment>
<dbReference type="GO" id="GO:0016459">
    <property type="term" value="C:myosin complex"/>
    <property type="evidence" value="ECO:0007669"/>
    <property type="project" value="UniProtKB-KW"/>
</dbReference>
<dbReference type="PROSITE" id="PS51456">
    <property type="entry name" value="MYOSIN_MOTOR"/>
    <property type="match status" value="1"/>
</dbReference>
<dbReference type="AlphaFoldDB" id="A0A974E1G8"/>
<protein>
    <recommendedName>
        <fullName evidence="2">Myosin motor domain-containing protein</fullName>
    </recommendedName>
</protein>
<evidence type="ECO:0000256" key="1">
    <source>
        <dbReference type="PROSITE-ProRule" id="PRU00782"/>
    </source>
</evidence>
<evidence type="ECO:0000313" key="4">
    <source>
        <dbReference type="Proteomes" id="UP000694892"/>
    </source>
</evidence>
<dbReference type="SUPFAM" id="SSF52540">
    <property type="entry name" value="P-loop containing nucleoside triphosphate hydrolases"/>
    <property type="match status" value="1"/>
</dbReference>
<organism evidence="3 4">
    <name type="scientific">Xenopus laevis</name>
    <name type="common">African clawed frog</name>
    <dbReference type="NCBI Taxonomy" id="8355"/>
    <lineage>
        <taxon>Eukaryota</taxon>
        <taxon>Metazoa</taxon>
        <taxon>Chordata</taxon>
        <taxon>Craniata</taxon>
        <taxon>Vertebrata</taxon>
        <taxon>Euteleostomi</taxon>
        <taxon>Amphibia</taxon>
        <taxon>Batrachia</taxon>
        <taxon>Anura</taxon>
        <taxon>Pipoidea</taxon>
        <taxon>Pipidae</taxon>
        <taxon>Xenopodinae</taxon>
        <taxon>Xenopus</taxon>
        <taxon>Xenopus</taxon>
    </lineage>
</organism>
<keyword evidence="1" id="KW-0009">Actin-binding</keyword>
<dbReference type="Proteomes" id="UP000694892">
    <property type="component" value="Chromosome 1L"/>
</dbReference>
<dbReference type="GO" id="GO:0005524">
    <property type="term" value="F:ATP binding"/>
    <property type="evidence" value="ECO:0007669"/>
    <property type="project" value="InterPro"/>
</dbReference>
<dbReference type="EMBL" id="CM004466">
    <property type="protein sequence ID" value="OCU01709.1"/>
    <property type="molecule type" value="Genomic_DNA"/>
</dbReference>
<name>A0A974E1G8_XENLA</name>
<keyword evidence="1" id="KW-0505">Motor protein</keyword>
<feature type="non-terminal residue" evidence="3">
    <location>
        <position position="131"/>
    </location>
</feature>
<gene>
    <name evidence="3" type="ORF">XELAEV_1800749411mg</name>
</gene>
<proteinExistence type="inferred from homology"/>
<feature type="non-terminal residue" evidence="3">
    <location>
        <position position="1"/>
    </location>
</feature>
<feature type="domain" description="Myosin motor" evidence="2">
    <location>
        <begin position="1"/>
        <end position="131"/>
    </location>
</feature>
<dbReference type="GO" id="GO:0003774">
    <property type="term" value="F:cytoskeletal motor activity"/>
    <property type="evidence" value="ECO:0007669"/>
    <property type="project" value="InterPro"/>
</dbReference>
<sequence>DFVKDLFAPRAKFPLICRSVSGMEGKSQQALQRISCVRKTFASSFAAIRRRSVCGQIKLQMDALINLLKRSQINFVHCMVPRLGMDGNECKISPLCKGTAGDPINAAIDVPSLRIQLAGAQLLDAMRLCRI</sequence>
<evidence type="ECO:0000313" key="3">
    <source>
        <dbReference type="EMBL" id="OCU01709.1"/>
    </source>
</evidence>
<dbReference type="InterPro" id="IPR027417">
    <property type="entry name" value="P-loop_NTPase"/>
</dbReference>
<keyword evidence="1" id="KW-0518">Myosin</keyword>
<reference evidence="4" key="1">
    <citation type="journal article" date="2016" name="Nature">
        <title>Genome evolution in the allotetraploid frog Xenopus laevis.</title>
        <authorList>
            <person name="Session A.M."/>
            <person name="Uno Y."/>
            <person name="Kwon T."/>
            <person name="Chapman J.A."/>
            <person name="Toyoda A."/>
            <person name="Takahashi S."/>
            <person name="Fukui A."/>
            <person name="Hikosaka A."/>
            <person name="Suzuki A."/>
            <person name="Kondo M."/>
            <person name="van Heeringen S.J."/>
            <person name="Quigley I."/>
            <person name="Heinz S."/>
            <person name="Ogino H."/>
            <person name="Ochi H."/>
            <person name="Hellsten U."/>
            <person name="Lyons J.B."/>
            <person name="Simakov O."/>
            <person name="Putnam N."/>
            <person name="Stites J."/>
            <person name="Kuroki Y."/>
            <person name="Tanaka T."/>
            <person name="Michiue T."/>
            <person name="Watanabe M."/>
            <person name="Bogdanovic O."/>
            <person name="Lister R."/>
            <person name="Georgiou G."/>
            <person name="Paranjpe S.S."/>
            <person name="van Kruijsbergen I."/>
            <person name="Shu S."/>
            <person name="Carlson J."/>
            <person name="Kinoshita T."/>
            <person name="Ohta Y."/>
            <person name="Mawaribuchi S."/>
            <person name="Jenkins J."/>
            <person name="Grimwood J."/>
            <person name="Schmutz J."/>
            <person name="Mitros T."/>
            <person name="Mozaffari S.V."/>
            <person name="Suzuki Y."/>
            <person name="Haramoto Y."/>
            <person name="Yamamoto T.S."/>
            <person name="Takagi C."/>
            <person name="Heald R."/>
            <person name="Miller K."/>
            <person name="Haudenschild C."/>
            <person name="Kitzman J."/>
            <person name="Nakayama T."/>
            <person name="Izutsu Y."/>
            <person name="Robert J."/>
            <person name="Fortriede J."/>
            <person name="Burns K."/>
            <person name="Lotay V."/>
            <person name="Karimi K."/>
            <person name="Yasuoka Y."/>
            <person name="Dichmann D.S."/>
            <person name="Flajnik M.F."/>
            <person name="Houston D.W."/>
            <person name="Shendure J."/>
            <person name="DuPasquier L."/>
            <person name="Vize P.D."/>
            <person name="Zorn A.M."/>
            <person name="Ito M."/>
            <person name="Marcotte E.M."/>
            <person name="Wallingford J.B."/>
            <person name="Ito Y."/>
            <person name="Asashima M."/>
            <person name="Ueno N."/>
            <person name="Matsuda Y."/>
            <person name="Veenstra G.J."/>
            <person name="Fujiyama A."/>
            <person name="Harland R.M."/>
            <person name="Taira M."/>
            <person name="Rokhsar D.S."/>
        </authorList>
    </citation>
    <scope>NUCLEOTIDE SEQUENCE [LARGE SCALE GENOMIC DNA]</scope>
    <source>
        <strain evidence="4">J</strain>
    </source>
</reference>
<evidence type="ECO:0000259" key="2">
    <source>
        <dbReference type="PROSITE" id="PS51456"/>
    </source>
</evidence>
<dbReference type="InterPro" id="IPR001609">
    <property type="entry name" value="Myosin_head_motor_dom-like"/>
</dbReference>